<dbReference type="VEuPathDB" id="FungiDB:PHYBLDRAFT_136346"/>
<dbReference type="InterPro" id="IPR021149">
    <property type="entry name" value="OligosaccharylTrfase_OST3/OST6"/>
</dbReference>
<dbReference type="Pfam" id="PF04756">
    <property type="entry name" value="OST3_OST6"/>
    <property type="match status" value="1"/>
</dbReference>
<evidence type="ECO:0000256" key="8">
    <source>
        <dbReference type="ARBA" id="ARBA00023136"/>
    </source>
</evidence>
<dbReference type="OrthoDB" id="67566at2759"/>
<feature type="chain" id="PRO_5007889448" evidence="10">
    <location>
        <begin position="21"/>
        <end position="320"/>
    </location>
</feature>
<feature type="transmembrane region" description="Helical" evidence="9">
    <location>
        <begin position="257"/>
        <end position="275"/>
    </location>
</feature>
<evidence type="ECO:0000256" key="5">
    <source>
        <dbReference type="ARBA" id="ARBA00022729"/>
    </source>
</evidence>
<comment type="similarity">
    <text evidence="3">Belongs to the OST3/OST6 family.</text>
</comment>
<dbReference type="InParanoid" id="A0A167KJG0"/>
<evidence type="ECO:0000256" key="2">
    <source>
        <dbReference type="ARBA" id="ARBA00004477"/>
    </source>
</evidence>
<dbReference type="RefSeq" id="XP_018286279.1">
    <property type="nucleotide sequence ID" value="XM_018429779.1"/>
</dbReference>
<dbReference type="InterPro" id="IPR036249">
    <property type="entry name" value="Thioredoxin-like_sf"/>
</dbReference>
<evidence type="ECO:0000256" key="1">
    <source>
        <dbReference type="ARBA" id="ARBA00002791"/>
    </source>
</evidence>
<reference evidence="12" key="1">
    <citation type="submission" date="2015-06" db="EMBL/GenBank/DDBJ databases">
        <title>Expansion of signal transduction pathways in fungi by whole-genome duplication.</title>
        <authorList>
            <consortium name="DOE Joint Genome Institute"/>
            <person name="Corrochano L.M."/>
            <person name="Kuo A."/>
            <person name="Marcet-Houben M."/>
            <person name="Polaino S."/>
            <person name="Salamov A."/>
            <person name="Villalobos J.M."/>
            <person name="Alvarez M.I."/>
            <person name="Avalos J."/>
            <person name="Benito E.P."/>
            <person name="Benoit I."/>
            <person name="Burger G."/>
            <person name="Camino L.P."/>
            <person name="Canovas D."/>
            <person name="Cerda-Olmedo E."/>
            <person name="Cheng J.-F."/>
            <person name="Dominguez A."/>
            <person name="Elias M."/>
            <person name="Eslava A.P."/>
            <person name="Glaser F."/>
            <person name="Grimwood J."/>
            <person name="Gutierrez G."/>
            <person name="Heitman J."/>
            <person name="Henrissat B."/>
            <person name="Iturriaga E.A."/>
            <person name="Lang B.F."/>
            <person name="Lavin J.L."/>
            <person name="Lee S."/>
            <person name="Li W."/>
            <person name="Lindquist E."/>
            <person name="Lopez-Garcia S."/>
            <person name="Luque E.M."/>
            <person name="Marcos A.T."/>
            <person name="Martin J."/>
            <person name="McCluskey K."/>
            <person name="Medina H.R."/>
            <person name="Miralles-Duran A."/>
            <person name="Miyazaki A."/>
            <person name="Munoz-Torres E."/>
            <person name="Oguiza J.A."/>
            <person name="Ohm R."/>
            <person name="Olmedo M."/>
            <person name="Orejas M."/>
            <person name="Ortiz-Castellanos L."/>
            <person name="Pisabarro A.G."/>
            <person name="Rodriguez-Romero J."/>
            <person name="Ruiz-Herrera J."/>
            <person name="Ruiz-Vazquez R."/>
            <person name="Sanz C."/>
            <person name="Schackwitz W."/>
            <person name="Schmutz J."/>
            <person name="Shahriari M."/>
            <person name="Shelest E."/>
            <person name="Silva-Franco F."/>
            <person name="Soanes D."/>
            <person name="Syed K."/>
            <person name="Tagua V.G."/>
            <person name="Talbot N.J."/>
            <person name="Thon M."/>
            <person name="De vries R.P."/>
            <person name="Wiebenga A."/>
            <person name="Yadav J.S."/>
            <person name="Braun E.L."/>
            <person name="Baker S."/>
            <person name="Garre V."/>
            <person name="Horwitz B."/>
            <person name="Torres-Martinez S."/>
            <person name="Idnurm A."/>
            <person name="Herrera-Estrella A."/>
            <person name="Gabaldon T."/>
            <person name="Grigoriev I.V."/>
        </authorList>
    </citation>
    <scope>NUCLEOTIDE SEQUENCE [LARGE SCALE GENOMIC DNA]</scope>
    <source>
        <strain evidence="12">NRRL 1555(-)</strain>
    </source>
</reference>
<evidence type="ECO:0000256" key="3">
    <source>
        <dbReference type="ARBA" id="ARBA00009561"/>
    </source>
</evidence>
<evidence type="ECO:0000256" key="7">
    <source>
        <dbReference type="ARBA" id="ARBA00022989"/>
    </source>
</evidence>
<protein>
    <submittedName>
        <fullName evidence="11">Uncharacterized protein</fullName>
    </submittedName>
</protein>
<name>A0A167KJG0_PHYB8</name>
<dbReference type="GO" id="GO:0018279">
    <property type="term" value="P:protein N-linked glycosylation via asparagine"/>
    <property type="evidence" value="ECO:0007669"/>
    <property type="project" value="TreeGrafter"/>
</dbReference>
<keyword evidence="8 9" id="KW-0472">Membrane</keyword>
<accession>A0A167KJG0</accession>
<keyword evidence="12" id="KW-1185">Reference proteome</keyword>
<dbReference type="FunCoup" id="A0A167KJG0">
    <property type="interactions" value="274"/>
</dbReference>
<dbReference type="Proteomes" id="UP000077315">
    <property type="component" value="Unassembled WGS sequence"/>
</dbReference>
<comment type="function">
    <text evidence="1">Subunit of the oligosaccharyl transferase (OST) complex that catalyzes the initial transfer of a defined glycan (Glc(3)Man(9)GlcNAc(2) in eukaryotes) from the lipid carrier dolichol-pyrophosphate to an asparagine residue within an Asn-X-Ser/Thr consensus motif in nascent polypeptide chains, the first step in protein N-glycosylation. N-glycosylation occurs cotranslationally and the complex associates with the Sec61 complex at the channel-forming translocon complex that mediates protein translocation across the endoplasmic reticulum (ER). All subunits are required for a maximal enzyme activity.</text>
</comment>
<keyword evidence="6" id="KW-0256">Endoplasmic reticulum</keyword>
<dbReference type="PANTHER" id="PTHR12692:SF0">
    <property type="entry name" value="GH11935P"/>
    <property type="match status" value="1"/>
</dbReference>
<evidence type="ECO:0000256" key="9">
    <source>
        <dbReference type="SAM" id="Phobius"/>
    </source>
</evidence>
<sequence length="320" mass="36344">MKRSVLIFFLLLQCIFSVYGQADAKKDKLLKLAKENNGLVKLNSKTYSQFTEGKRNYGLVVLLTALNDRFKCIPCREFDSEYKLVASSFQKTQDPSRVFFGYLDFEDGQAIYQQLGLQTAPNVFYFPPSKASARREPERYDLAKSGFLAETFASFLSRQINAPVPVNRPIDFFKLGIKVLIGLGVVAALKLLYPYFGFIIQHKNTWAAFSIITILVMTSGHMWNRIRNPPYVMPGQNGQINYVASGFQQQLGMESQIVASIYGVLAFSVVSLAYAVPSFDDKFRQRFGVYVWSIAIFVVFSCLVNLFRLKNAAYPFKILF</sequence>
<proteinExistence type="inferred from homology"/>
<dbReference type="Gene3D" id="3.40.30.10">
    <property type="entry name" value="Glutaredoxin"/>
    <property type="match status" value="1"/>
</dbReference>
<keyword evidence="4 9" id="KW-0812">Transmembrane</keyword>
<feature type="transmembrane region" description="Helical" evidence="9">
    <location>
        <begin position="287"/>
        <end position="307"/>
    </location>
</feature>
<evidence type="ECO:0000256" key="4">
    <source>
        <dbReference type="ARBA" id="ARBA00022692"/>
    </source>
</evidence>
<evidence type="ECO:0000313" key="12">
    <source>
        <dbReference type="Proteomes" id="UP000077315"/>
    </source>
</evidence>
<dbReference type="PANTHER" id="PTHR12692">
    <property type="entry name" value="DOLICHYL-DIPHOSPHOOLIGOSACCHARIDE--PROTEIN GLYCOSYLTRANSFERASE-RELATED"/>
    <property type="match status" value="1"/>
</dbReference>
<organism evidence="11 12">
    <name type="scientific">Phycomyces blakesleeanus (strain ATCC 8743b / DSM 1359 / FGSC 10004 / NBRC 33097 / NRRL 1555)</name>
    <dbReference type="NCBI Taxonomy" id="763407"/>
    <lineage>
        <taxon>Eukaryota</taxon>
        <taxon>Fungi</taxon>
        <taxon>Fungi incertae sedis</taxon>
        <taxon>Mucoromycota</taxon>
        <taxon>Mucoromycotina</taxon>
        <taxon>Mucoromycetes</taxon>
        <taxon>Mucorales</taxon>
        <taxon>Phycomycetaceae</taxon>
        <taxon>Phycomyces</taxon>
    </lineage>
</organism>
<comment type="subcellular location">
    <subcellularLocation>
        <location evidence="2">Endoplasmic reticulum membrane</location>
        <topology evidence="2">Multi-pass membrane protein</topology>
    </subcellularLocation>
</comment>
<feature type="transmembrane region" description="Helical" evidence="9">
    <location>
        <begin position="175"/>
        <end position="193"/>
    </location>
</feature>
<dbReference type="EMBL" id="KV440995">
    <property type="protein sequence ID" value="OAD68239.1"/>
    <property type="molecule type" value="Genomic_DNA"/>
</dbReference>
<dbReference type="SUPFAM" id="SSF52833">
    <property type="entry name" value="Thioredoxin-like"/>
    <property type="match status" value="1"/>
</dbReference>
<dbReference type="GO" id="GO:0008250">
    <property type="term" value="C:oligosaccharyltransferase complex"/>
    <property type="evidence" value="ECO:0007669"/>
    <property type="project" value="TreeGrafter"/>
</dbReference>
<feature type="signal peptide" evidence="10">
    <location>
        <begin position="1"/>
        <end position="20"/>
    </location>
</feature>
<keyword evidence="5 10" id="KW-0732">Signal</keyword>
<dbReference type="STRING" id="763407.A0A167KJG0"/>
<gene>
    <name evidence="11" type="ORF">PHYBLDRAFT_136346</name>
</gene>
<dbReference type="GeneID" id="28990685"/>
<evidence type="ECO:0000256" key="6">
    <source>
        <dbReference type="ARBA" id="ARBA00022824"/>
    </source>
</evidence>
<keyword evidence="7 9" id="KW-1133">Transmembrane helix</keyword>
<dbReference type="AlphaFoldDB" id="A0A167KJG0"/>
<feature type="transmembrane region" description="Helical" evidence="9">
    <location>
        <begin position="205"/>
        <end position="223"/>
    </location>
</feature>
<evidence type="ECO:0000256" key="10">
    <source>
        <dbReference type="SAM" id="SignalP"/>
    </source>
</evidence>
<evidence type="ECO:0000313" key="11">
    <source>
        <dbReference type="EMBL" id="OAD68239.1"/>
    </source>
</evidence>